<evidence type="ECO:0000256" key="4">
    <source>
        <dbReference type="ARBA" id="ARBA00022741"/>
    </source>
</evidence>
<organism evidence="10 11">
    <name type="scientific">Polyplosphaeria fusca</name>
    <dbReference type="NCBI Taxonomy" id="682080"/>
    <lineage>
        <taxon>Eukaryota</taxon>
        <taxon>Fungi</taxon>
        <taxon>Dikarya</taxon>
        <taxon>Ascomycota</taxon>
        <taxon>Pezizomycotina</taxon>
        <taxon>Dothideomycetes</taxon>
        <taxon>Pleosporomycetidae</taxon>
        <taxon>Pleosporales</taxon>
        <taxon>Tetraplosphaeriaceae</taxon>
        <taxon>Polyplosphaeria</taxon>
    </lineage>
</organism>
<evidence type="ECO:0000313" key="10">
    <source>
        <dbReference type="EMBL" id="KAF2735438.1"/>
    </source>
</evidence>
<gene>
    <name evidence="10" type="ORF">EJ04DRAFT_434950</name>
</gene>
<evidence type="ECO:0000256" key="5">
    <source>
        <dbReference type="ARBA" id="ARBA00022840"/>
    </source>
</evidence>
<evidence type="ECO:0000256" key="3">
    <source>
        <dbReference type="ARBA" id="ARBA00022694"/>
    </source>
</evidence>
<keyword evidence="7" id="KW-0175">Coiled coil</keyword>
<dbReference type="Pfam" id="PF01171">
    <property type="entry name" value="ATP_bind_3"/>
    <property type="match status" value="1"/>
</dbReference>
<comment type="catalytic activity">
    <reaction evidence="6">
        <text>cytidine(34) in tRNA(Ile2) + L-lysine + ATP = lysidine(34) in tRNA(Ile2) + AMP + diphosphate + H(+)</text>
        <dbReference type="Rhea" id="RHEA:43744"/>
        <dbReference type="Rhea" id="RHEA-COMP:10625"/>
        <dbReference type="Rhea" id="RHEA-COMP:10670"/>
        <dbReference type="ChEBI" id="CHEBI:15378"/>
        <dbReference type="ChEBI" id="CHEBI:30616"/>
        <dbReference type="ChEBI" id="CHEBI:32551"/>
        <dbReference type="ChEBI" id="CHEBI:33019"/>
        <dbReference type="ChEBI" id="CHEBI:82748"/>
        <dbReference type="ChEBI" id="CHEBI:83665"/>
        <dbReference type="ChEBI" id="CHEBI:456215"/>
        <dbReference type="EC" id="6.3.4.19"/>
    </reaction>
</comment>
<dbReference type="Gene3D" id="3.40.50.620">
    <property type="entry name" value="HUPs"/>
    <property type="match status" value="1"/>
</dbReference>
<evidence type="ECO:0000313" key="11">
    <source>
        <dbReference type="Proteomes" id="UP000799444"/>
    </source>
</evidence>
<dbReference type="PANTHER" id="PTHR43033">
    <property type="entry name" value="TRNA(ILE)-LYSIDINE SYNTHASE-RELATED"/>
    <property type="match status" value="1"/>
</dbReference>
<name>A0A9P4QWX3_9PLEO</name>
<keyword evidence="5" id="KW-0067">ATP-binding</keyword>
<dbReference type="GO" id="GO:0032267">
    <property type="term" value="F:tRNA(Ile)-lysidine synthase activity"/>
    <property type="evidence" value="ECO:0007669"/>
    <property type="project" value="UniProtKB-EC"/>
</dbReference>
<dbReference type="EMBL" id="ML996135">
    <property type="protein sequence ID" value="KAF2735438.1"/>
    <property type="molecule type" value="Genomic_DNA"/>
</dbReference>
<dbReference type="InterPro" id="IPR011063">
    <property type="entry name" value="TilS/TtcA_N"/>
</dbReference>
<evidence type="ECO:0000256" key="2">
    <source>
        <dbReference type="ARBA" id="ARBA00022598"/>
    </source>
</evidence>
<sequence>MALATLYSMASAKRKALPPCHIFIIDHKARDESSEEAQWVSDQVRWKFMFPSTVIPLTWPENTIPADLKSFESNARRLRYQALGQACKAENITTLLTAHHGDDQAETLLMRLIKDRWRSGLAGMRAMNGIPECEGMYGVHHSGGLRQPNLKKRARSQLPFLIESGGLQILRPLLNFEKSRLIATCEHHGTLWKEDSTNHDPTLTIRNAIRHVMAHYKLPASLSQQRLTMLAMRMQDRMRNVEEEAQVLFSKTPIKLDIQTGSLIVRFPPVADLLERSIANETDKNQARDVAYSLIEKIAKLVSPKDTPVVGRFSNSIDFIYPSLSEDPTAFIRPFTHTGILFRVWDRASPFAPASNPKLHHPREWLLTRQPFSREEYAYPSLNIAIPPNSPPTWHFFDSRFWIRVKNHTQHPLLLRPLREKDLESLSQLNTTPRPSRILRAAFNFIKPAELRRTIPALILVDPSDGREHLVALPTLRLTALPPFLSPDDDAFHVEIRYKKCDFGARDAEEVVVPGVWIRDVLAEVKEQERLALRKERRAQMRGEGKEGDARGVDVRKGERGKSVKKRGEETGGREGDGLESK</sequence>
<dbReference type="Proteomes" id="UP000799444">
    <property type="component" value="Unassembled WGS sequence"/>
</dbReference>
<dbReference type="InterPro" id="IPR012795">
    <property type="entry name" value="tRNA_Ile_lys_synt_N"/>
</dbReference>
<dbReference type="CDD" id="cd01992">
    <property type="entry name" value="TilS_N"/>
    <property type="match status" value="1"/>
</dbReference>
<feature type="coiled-coil region" evidence="7">
    <location>
        <begin position="224"/>
        <end position="251"/>
    </location>
</feature>
<feature type="domain" description="tRNA(Ile)-lysidine/2-thiocytidine synthase N-terminal" evidence="9">
    <location>
        <begin position="6"/>
        <end position="211"/>
    </location>
</feature>
<keyword evidence="4" id="KW-0547">Nucleotide-binding</keyword>
<feature type="region of interest" description="Disordered" evidence="8">
    <location>
        <begin position="538"/>
        <end position="582"/>
    </location>
</feature>
<keyword evidence="2" id="KW-0436">Ligase</keyword>
<dbReference type="InterPro" id="IPR014729">
    <property type="entry name" value="Rossmann-like_a/b/a_fold"/>
</dbReference>
<protein>
    <recommendedName>
        <fullName evidence="1">tRNA(Ile)-lysidine synthetase</fullName>
        <ecNumber evidence="1">6.3.4.19</ecNumber>
    </recommendedName>
</protein>
<dbReference type="EC" id="6.3.4.19" evidence="1"/>
<dbReference type="PANTHER" id="PTHR43033:SF1">
    <property type="entry name" value="TRNA(ILE)-LYSIDINE SYNTHASE-RELATED"/>
    <property type="match status" value="1"/>
</dbReference>
<comment type="caution">
    <text evidence="10">The sequence shown here is derived from an EMBL/GenBank/DDBJ whole genome shotgun (WGS) entry which is preliminary data.</text>
</comment>
<accession>A0A9P4QWX3</accession>
<reference evidence="10" key="1">
    <citation type="journal article" date="2020" name="Stud. Mycol.">
        <title>101 Dothideomycetes genomes: a test case for predicting lifestyles and emergence of pathogens.</title>
        <authorList>
            <person name="Haridas S."/>
            <person name="Albert R."/>
            <person name="Binder M."/>
            <person name="Bloem J."/>
            <person name="Labutti K."/>
            <person name="Salamov A."/>
            <person name="Andreopoulos B."/>
            <person name="Baker S."/>
            <person name="Barry K."/>
            <person name="Bills G."/>
            <person name="Bluhm B."/>
            <person name="Cannon C."/>
            <person name="Castanera R."/>
            <person name="Culley D."/>
            <person name="Daum C."/>
            <person name="Ezra D."/>
            <person name="Gonzalez J."/>
            <person name="Henrissat B."/>
            <person name="Kuo A."/>
            <person name="Liang C."/>
            <person name="Lipzen A."/>
            <person name="Lutzoni F."/>
            <person name="Magnuson J."/>
            <person name="Mondo S."/>
            <person name="Nolan M."/>
            <person name="Ohm R."/>
            <person name="Pangilinan J."/>
            <person name="Park H.-J."/>
            <person name="Ramirez L."/>
            <person name="Alfaro M."/>
            <person name="Sun H."/>
            <person name="Tritt A."/>
            <person name="Yoshinaga Y."/>
            <person name="Zwiers L.-H."/>
            <person name="Turgeon B."/>
            <person name="Goodwin S."/>
            <person name="Spatafora J."/>
            <person name="Crous P."/>
            <person name="Grigoriev I."/>
        </authorList>
    </citation>
    <scope>NUCLEOTIDE SEQUENCE</scope>
    <source>
        <strain evidence="10">CBS 125425</strain>
    </source>
</reference>
<dbReference type="GO" id="GO:0005524">
    <property type="term" value="F:ATP binding"/>
    <property type="evidence" value="ECO:0007669"/>
    <property type="project" value="UniProtKB-KW"/>
</dbReference>
<keyword evidence="3" id="KW-0819">tRNA processing</keyword>
<proteinExistence type="predicted"/>
<evidence type="ECO:0000259" key="9">
    <source>
        <dbReference type="Pfam" id="PF01171"/>
    </source>
</evidence>
<evidence type="ECO:0000256" key="6">
    <source>
        <dbReference type="ARBA" id="ARBA00048539"/>
    </source>
</evidence>
<dbReference type="AlphaFoldDB" id="A0A9P4QWX3"/>
<dbReference type="SUPFAM" id="SSF52402">
    <property type="entry name" value="Adenine nucleotide alpha hydrolases-like"/>
    <property type="match status" value="1"/>
</dbReference>
<dbReference type="GO" id="GO:0008033">
    <property type="term" value="P:tRNA processing"/>
    <property type="evidence" value="ECO:0007669"/>
    <property type="project" value="UniProtKB-KW"/>
</dbReference>
<dbReference type="InterPro" id="IPR012094">
    <property type="entry name" value="tRNA_Ile_lys_synt"/>
</dbReference>
<evidence type="ECO:0000256" key="8">
    <source>
        <dbReference type="SAM" id="MobiDB-lite"/>
    </source>
</evidence>
<evidence type="ECO:0000256" key="1">
    <source>
        <dbReference type="ARBA" id="ARBA00013267"/>
    </source>
</evidence>
<dbReference type="OrthoDB" id="434144at2759"/>
<evidence type="ECO:0000256" key="7">
    <source>
        <dbReference type="SAM" id="Coils"/>
    </source>
</evidence>
<keyword evidence="11" id="KW-1185">Reference proteome</keyword>